<evidence type="ECO:0000256" key="1">
    <source>
        <dbReference type="SAM" id="Phobius"/>
    </source>
</evidence>
<gene>
    <name evidence="2" type="ORF">K7432_006521</name>
</gene>
<keyword evidence="3" id="KW-1185">Reference proteome</keyword>
<feature type="transmembrane region" description="Helical" evidence="1">
    <location>
        <begin position="54"/>
        <end position="74"/>
    </location>
</feature>
<sequence length="179" mass="19823">MAASEYQGPYPARPIYGASYTPHTGYGYSTYSEQNPKVLVVSVTSTLQSQYKKISYMLLCLQIVSSLVNILTLYRSVSPTSDVSVLLALNILLLSANGLRLLACIFGIVGIYKESFRYLCVYLVFIVIQLVLSLGSIVLCFIAGQIGTGISAIVQFLIDCYFSCLFYGYLSYYRTNRAT</sequence>
<dbReference type="EMBL" id="JASJQH010007166">
    <property type="protein sequence ID" value="KAK9716975.1"/>
    <property type="molecule type" value="Genomic_DNA"/>
</dbReference>
<keyword evidence="1" id="KW-1133">Transmembrane helix</keyword>
<keyword evidence="1" id="KW-0812">Transmembrane</keyword>
<evidence type="ECO:0000313" key="3">
    <source>
        <dbReference type="Proteomes" id="UP001479436"/>
    </source>
</evidence>
<name>A0ABR2W2A0_9FUNG</name>
<feature type="transmembrane region" description="Helical" evidence="1">
    <location>
        <begin position="119"/>
        <end position="144"/>
    </location>
</feature>
<organism evidence="2 3">
    <name type="scientific">Basidiobolus ranarum</name>
    <dbReference type="NCBI Taxonomy" id="34480"/>
    <lineage>
        <taxon>Eukaryota</taxon>
        <taxon>Fungi</taxon>
        <taxon>Fungi incertae sedis</taxon>
        <taxon>Zoopagomycota</taxon>
        <taxon>Entomophthoromycotina</taxon>
        <taxon>Basidiobolomycetes</taxon>
        <taxon>Basidiobolales</taxon>
        <taxon>Basidiobolaceae</taxon>
        <taxon>Basidiobolus</taxon>
    </lineage>
</organism>
<comment type="caution">
    <text evidence="2">The sequence shown here is derived from an EMBL/GenBank/DDBJ whole genome shotgun (WGS) entry which is preliminary data.</text>
</comment>
<evidence type="ECO:0000313" key="2">
    <source>
        <dbReference type="EMBL" id="KAK9716975.1"/>
    </source>
</evidence>
<feature type="transmembrane region" description="Helical" evidence="1">
    <location>
        <begin position="150"/>
        <end position="170"/>
    </location>
</feature>
<dbReference type="Proteomes" id="UP001479436">
    <property type="component" value="Unassembled WGS sequence"/>
</dbReference>
<proteinExistence type="predicted"/>
<protein>
    <submittedName>
        <fullName evidence="2">Uncharacterized protein</fullName>
    </submittedName>
</protein>
<reference evidence="2 3" key="1">
    <citation type="submission" date="2023-04" db="EMBL/GenBank/DDBJ databases">
        <title>Genome of Basidiobolus ranarum AG-B5.</title>
        <authorList>
            <person name="Stajich J.E."/>
            <person name="Carter-House D."/>
            <person name="Gryganskyi A."/>
        </authorList>
    </citation>
    <scope>NUCLEOTIDE SEQUENCE [LARGE SCALE GENOMIC DNA]</scope>
    <source>
        <strain evidence="2 3">AG-B5</strain>
    </source>
</reference>
<feature type="transmembrane region" description="Helical" evidence="1">
    <location>
        <begin position="86"/>
        <end position="112"/>
    </location>
</feature>
<accession>A0ABR2W2A0</accession>
<keyword evidence="1" id="KW-0472">Membrane</keyword>